<keyword evidence="3" id="KW-1185">Reference proteome</keyword>
<evidence type="ECO:0000313" key="2">
    <source>
        <dbReference type="EMBL" id="KOG85210.1"/>
    </source>
</evidence>
<organism evidence="2 3">
    <name type="scientific">Streptomyces varsoviensis</name>
    <dbReference type="NCBI Taxonomy" id="67373"/>
    <lineage>
        <taxon>Bacteria</taxon>
        <taxon>Bacillati</taxon>
        <taxon>Actinomycetota</taxon>
        <taxon>Actinomycetes</taxon>
        <taxon>Kitasatosporales</taxon>
        <taxon>Streptomycetaceae</taxon>
        <taxon>Streptomyces</taxon>
    </lineage>
</organism>
<gene>
    <name evidence="2" type="ORF">ADK38_37970</name>
</gene>
<feature type="transmembrane region" description="Helical" evidence="1">
    <location>
        <begin position="77"/>
        <end position="104"/>
    </location>
</feature>
<evidence type="ECO:0008006" key="4">
    <source>
        <dbReference type="Google" id="ProtNLM"/>
    </source>
</evidence>
<dbReference type="Proteomes" id="UP000037020">
    <property type="component" value="Unassembled WGS sequence"/>
</dbReference>
<name>A0ABR5IVN2_9ACTN</name>
<keyword evidence="1" id="KW-0472">Membrane</keyword>
<proteinExistence type="predicted"/>
<evidence type="ECO:0000256" key="1">
    <source>
        <dbReference type="SAM" id="Phobius"/>
    </source>
</evidence>
<protein>
    <recommendedName>
        <fullName evidence="4">DUF3592 domain-containing protein</fullName>
    </recommendedName>
</protein>
<comment type="caution">
    <text evidence="2">The sequence shown here is derived from an EMBL/GenBank/DDBJ whole genome shotgun (WGS) entry which is preliminary data.</text>
</comment>
<accession>A0ABR5IVN2</accession>
<keyword evidence="1" id="KW-1133">Transmembrane helix</keyword>
<keyword evidence="1" id="KW-0812">Transmembrane</keyword>
<evidence type="ECO:0000313" key="3">
    <source>
        <dbReference type="Proteomes" id="UP000037020"/>
    </source>
</evidence>
<reference evidence="2 3" key="1">
    <citation type="submission" date="2015-07" db="EMBL/GenBank/DDBJ databases">
        <authorList>
            <person name="Ju K.-S."/>
            <person name="Doroghazi J.R."/>
            <person name="Metcalf W.W."/>
        </authorList>
    </citation>
    <scope>NUCLEOTIDE SEQUENCE [LARGE SCALE GENOMIC DNA]</scope>
    <source>
        <strain evidence="2 3">NRRL B-3589</strain>
    </source>
</reference>
<sequence>MAELDTRWVMWRRGITVRARFETNPHSTSETAGYIVHFRTLDDREITAKSPVRGHRDEIRYDPQNPSHVLAPTRIAWLGYALAAFMIMGLWGALCGIPAVLWSLRALALPFR</sequence>
<dbReference type="EMBL" id="LGUT01003574">
    <property type="protein sequence ID" value="KOG85210.1"/>
    <property type="molecule type" value="Genomic_DNA"/>
</dbReference>